<evidence type="ECO:0000259" key="7">
    <source>
        <dbReference type="Pfam" id="PF04091"/>
    </source>
</evidence>
<organism evidence="9 10">
    <name type="scientific">Meira miltonrushii</name>
    <dbReference type="NCBI Taxonomy" id="1280837"/>
    <lineage>
        <taxon>Eukaryota</taxon>
        <taxon>Fungi</taxon>
        <taxon>Dikarya</taxon>
        <taxon>Basidiomycota</taxon>
        <taxon>Ustilaginomycotina</taxon>
        <taxon>Exobasidiomycetes</taxon>
        <taxon>Exobasidiales</taxon>
        <taxon>Brachybasidiaceae</taxon>
        <taxon>Meira</taxon>
    </lineage>
</organism>
<dbReference type="FunCoup" id="A0A316VJQ4">
    <property type="interactions" value="283"/>
</dbReference>
<dbReference type="InterPro" id="IPR042044">
    <property type="entry name" value="EXOC6PINT-1/Sec15/Tip20_C_dom2"/>
</dbReference>
<evidence type="ECO:0000256" key="2">
    <source>
        <dbReference type="ARBA" id="ARBA00022448"/>
    </source>
</evidence>
<evidence type="ECO:0000256" key="6">
    <source>
        <dbReference type="SAM" id="MobiDB-lite"/>
    </source>
</evidence>
<dbReference type="GO" id="GO:0090522">
    <property type="term" value="P:vesicle tethering involved in exocytosis"/>
    <property type="evidence" value="ECO:0007669"/>
    <property type="project" value="UniProtKB-UniRule"/>
</dbReference>
<feature type="compositionally biased region" description="Basic and acidic residues" evidence="6">
    <location>
        <begin position="763"/>
        <end position="776"/>
    </location>
</feature>
<dbReference type="InterPro" id="IPR042045">
    <property type="entry name" value="EXOC6/Sec15_C_dom1"/>
</dbReference>
<feature type="domain" description="Exocyst complex subunit EXOC6/Sec15 C-terminal" evidence="7">
    <location>
        <begin position="405"/>
        <end position="750"/>
    </location>
</feature>
<comment type="function">
    <text evidence="5">Component of the exocyst complex involved in the docking of exocytic vesicles with fusion sites on the plasma membrane.</text>
</comment>
<accession>A0A316VJQ4</accession>
<dbReference type="GO" id="GO:0006886">
    <property type="term" value="P:intracellular protein transport"/>
    <property type="evidence" value="ECO:0007669"/>
    <property type="project" value="InterPro"/>
</dbReference>
<dbReference type="Pfam" id="PF20651">
    <property type="entry name" value="EXOC6_Sec15_N"/>
    <property type="match status" value="1"/>
</dbReference>
<feature type="domain" description="Exocyst complex component EXOC6/Sec15 N-terminal" evidence="8">
    <location>
        <begin position="55"/>
        <end position="223"/>
    </location>
</feature>
<dbReference type="Gene3D" id="1.20.58.670">
    <property type="entry name" value="Dsl1p vesicle tethering complex, Tip20p subunit, domain D"/>
    <property type="match status" value="1"/>
</dbReference>
<evidence type="ECO:0000259" key="8">
    <source>
        <dbReference type="Pfam" id="PF20651"/>
    </source>
</evidence>
<keyword evidence="4" id="KW-0175">Coiled coil</keyword>
<dbReference type="EMBL" id="KZ819602">
    <property type="protein sequence ID" value="PWN37786.1"/>
    <property type="molecule type" value="Genomic_DNA"/>
</dbReference>
<feature type="region of interest" description="Disordered" evidence="6">
    <location>
        <begin position="755"/>
        <end position="776"/>
    </location>
</feature>
<dbReference type="InterPro" id="IPR046361">
    <property type="entry name" value="EXOC6/Sec15_C"/>
</dbReference>
<dbReference type="Proteomes" id="UP000245771">
    <property type="component" value="Unassembled WGS sequence"/>
</dbReference>
<keyword evidence="10" id="KW-1185">Reference proteome</keyword>
<dbReference type="STRING" id="1280837.A0A316VJQ4"/>
<evidence type="ECO:0000256" key="3">
    <source>
        <dbReference type="ARBA" id="ARBA00022483"/>
    </source>
</evidence>
<dbReference type="FunFam" id="1.10.357.30:FF:000004">
    <property type="entry name" value="Exocyst complex component SEC15"/>
    <property type="match status" value="1"/>
</dbReference>
<evidence type="ECO:0000256" key="1">
    <source>
        <dbReference type="ARBA" id="ARBA00007944"/>
    </source>
</evidence>
<proteinExistence type="inferred from homology"/>
<dbReference type="AlphaFoldDB" id="A0A316VJQ4"/>
<dbReference type="GO" id="GO:0006893">
    <property type="term" value="P:Golgi to plasma membrane transport"/>
    <property type="evidence" value="ECO:0007669"/>
    <property type="project" value="TreeGrafter"/>
</dbReference>
<dbReference type="GO" id="GO:0016020">
    <property type="term" value="C:membrane"/>
    <property type="evidence" value="ECO:0007669"/>
    <property type="project" value="TreeGrafter"/>
</dbReference>
<dbReference type="PANTHER" id="PTHR12702">
    <property type="entry name" value="SEC15"/>
    <property type="match status" value="1"/>
</dbReference>
<comment type="similarity">
    <text evidence="1 5">Belongs to the SEC15 family.</text>
</comment>
<evidence type="ECO:0000256" key="4">
    <source>
        <dbReference type="ARBA" id="ARBA00023054"/>
    </source>
</evidence>
<evidence type="ECO:0000313" key="9">
    <source>
        <dbReference type="EMBL" id="PWN37786.1"/>
    </source>
</evidence>
<dbReference type="PANTHER" id="PTHR12702:SF0">
    <property type="entry name" value="EXOCYST COMPLEX COMPONENT 6"/>
    <property type="match status" value="1"/>
</dbReference>
<protein>
    <recommendedName>
        <fullName evidence="5">Exocyst complex component SEC15</fullName>
    </recommendedName>
</protein>
<dbReference type="RefSeq" id="XP_025358088.1">
    <property type="nucleotide sequence ID" value="XM_025498317.1"/>
</dbReference>
<dbReference type="Pfam" id="PF04091">
    <property type="entry name" value="Sec15_C"/>
    <property type="match status" value="1"/>
</dbReference>
<dbReference type="GO" id="GO:0000145">
    <property type="term" value="C:exocyst"/>
    <property type="evidence" value="ECO:0007669"/>
    <property type="project" value="UniProtKB-UniRule"/>
</dbReference>
<gene>
    <name evidence="9" type="ORF">FA14DRAFT_159666</name>
</gene>
<evidence type="ECO:0000313" key="10">
    <source>
        <dbReference type="Proteomes" id="UP000245771"/>
    </source>
</evidence>
<dbReference type="Gene3D" id="1.10.357.30">
    <property type="entry name" value="Exocyst complex subunit Sec15 C-terminal domain, N-terminal subdomain"/>
    <property type="match status" value="1"/>
</dbReference>
<dbReference type="InParanoid" id="A0A316VJQ4"/>
<evidence type="ECO:0000256" key="5">
    <source>
        <dbReference type="PIRNR" id="PIRNR025007"/>
    </source>
</evidence>
<sequence length="784" mass="89873">MALRSRARPHISLDAQLQQLTLFSDLDAESENLEQLGPIIKSLDEANQSDAFLRRLREFVQEKEDEIENVCNANHEDFAGAVDKLLKVRSGTVSLKHRISELNEEVQAGGQSLSSKKKSLLEARKVAQNVDEAIETLQLCLRVLDMANKVDSLIENKQYYSALRSLEELSSIHLKPVLHHEFARHMLDSMPAMREQVRAAVTREMREWLFEVREKGRLVGKLALDAIEARQKRWRIKSGKDAMLSLAKVNSPIELVVNERVEYNFVDNEQVKIDFKPLYQCIHIHDVMDIREQLQNSYQEDRRAQANLLLSQGLSFDPSNPTFPALLQEVVGFFLVEHHVLQTSPPGFRSEQEVDDLWDSMCERVVEIVSIGLRDSKDTKVFVSTKAVIQTFIMALEGYSFPVTKLNALLLTLFEQYANLLRDRFSTDFQKAFKDSEHQPMTVVNADELQKVLNVCWLKPGDADRLRSMSFPLTLPFSQTYPLCCMDIRNLTDQYYQFSDGFSSSHRDVDDILKKSLDELLIQQVSNSIRSSLQRTSNLSQIAQIVVNAEHFRLACTQLEALLAALRAPHRGGKLRLDASSHFNTTLDMAQKRIDSAIAAKLKDFFEMAEYDFTPTQEQKEVSDYLPEMLQWLETMMERGLVALPSEIKLEHYRSAFKYVSDSLINDQLLSKDDPKLSVLALRNLIVDLNYLEMQASKLQEGLLSVFDEIRQTLTILTEDKVGEYAMNTNIRQTKYKSVQPIKLANLLDKLSKYEGRSGTGDTGERQAMRRRNERDSVLRVVRR</sequence>
<dbReference type="PIRSF" id="PIRSF025007">
    <property type="entry name" value="Sec15"/>
    <property type="match status" value="1"/>
</dbReference>
<dbReference type="InterPro" id="IPR048359">
    <property type="entry name" value="EXOC6_Sec15_N"/>
</dbReference>
<reference evidence="9 10" key="1">
    <citation type="journal article" date="2018" name="Mol. Biol. Evol.">
        <title>Broad Genomic Sampling Reveals a Smut Pathogenic Ancestry of the Fungal Clade Ustilaginomycotina.</title>
        <authorList>
            <person name="Kijpornyongpan T."/>
            <person name="Mondo S.J."/>
            <person name="Barry K."/>
            <person name="Sandor L."/>
            <person name="Lee J."/>
            <person name="Lipzen A."/>
            <person name="Pangilinan J."/>
            <person name="LaButti K."/>
            <person name="Hainaut M."/>
            <person name="Henrissat B."/>
            <person name="Grigoriev I.V."/>
            <person name="Spatafora J.W."/>
            <person name="Aime M.C."/>
        </authorList>
    </citation>
    <scope>NUCLEOTIDE SEQUENCE [LARGE SCALE GENOMIC DNA]</scope>
    <source>
        <strain evidence="9 10">MCA 3882</strain>
    </source>
</reference>
<keyword evidence="2 5" id="KW-0813">Transport</keyword>
<dbReference type="InterPro" id="IPR007225">
    <property type="entry name" value="EXOC6/Sec15"/>
</dbReference>
<dbReference type="OrthoDB" id="10267033at2759"/>
<dbReference type="GeneID" id="37020098"/>
<keyword evidence="3 5" id="KW-0268">Exocytosis</keyword>
<name>A0A316VJQ4_9BASI</name>